<protein>
    <submittedName>
        <fullName evidence="1">Uncharacterized protein</fullName>
    </submittedName>
</protein>
<reference evidence="1 2" key="1">
    <citation type="journal article" date="2019" name="Commun. Biol.">
        <title>The bagworm genome reveals a unique fibroin gene that provides high tensile strength.</title>
        <authorList>
            <person name="Kono N."/>
            <person name="Nakamura H."/>
            <person name="Ohtoshi R."/>
            <person name="Tomita M."/>
            <person name="Numata K."/>
            <person name="Arakawa K."/>
        </authorList>
    </citation>
    <scope>NUCLEOTIDE SEQUENCE [LARGE SCALE GENOMIC DNA]</scope>
</reference>
<dbReference type="AlphaFoldDB" id="A0A4C1TXN9"/>
<gene>
    <name evidence="1" type="ORF">EVAR_93240_1</name>
</gene>
<keyword evidence="2" id="KW-1185">Reference proteome</keyword>
<accession>A0A4C1TXN9</accession>
<proteinExistence type="predicted"/>
<organism evidence="1 2">
    <name type="scientific">Eumeta variegata</name>
    <name type="common">Bagworm moth</name>
    <name type="synonym">Eumeta japonica</name>
    <dbReference type="NCBI Taxonomy" id="151549"/>
    <lineage>
        <taxon>Eukaryota</taxon>
        <taxon>Metazoa</taxon>
        <taxon>Ecdysozoa</taxon>
        <taxon>Arthropoda</taxon>
        <taxon>Hexapoda</taxon>
        <taxon>Insecta</taxon>
        <taxon>Pterygota</taxon>
        <taxon>Neoptera</taxon>
        <taxon>Endopterygota</taxon>
        <taxon>Lepidoptera</taxon>
        <taxon>Glossata</taxon>
        <taxon>Ditrysia</taxon>
        <taxon>Tineoidea</taxon>
        <taxon>Psychidae</taxon>
        <taxon>Oiketicinae</taxon>
        <taxon>Eumeta</taxon>
    </lineage>
</organism>
<name>A0A4C1TXN9_EUMVA</name>
<sequence>MTKPGPRDIGHKWRHYSTTTNRRGDLAEGRKYYTCMRPRIAPIPLTVTACRQTGRDIPCHMVMLSLLRLSEDRQLPYMGGVAGIELNASSSPSPFPPTSFPPLRAIAMQMFLSPLFILLSRLGSFVSLEISAPRANPPP</sequence>
<dbReference type="Proteomes" id="UP000299102">
    <property type="component" value="Unassembled WGS sequence"/>
</dbReference>
<dbReference type="EMBL" id="BGZK01000101">
    <property type="protein sequence ID" value="GBP18812.1"/>
    <property type="molecule type" value="Genomic_DNA"/>
</dbReference>
<evidence type="ECO:0000313" key="1">
    <source>
        <dbReference type="EMBL" id="GBP18812.1"/>
    </source>
</evidence>
<evidence type="ECO:0000313" key="2">
    <source>
        <dbReference type="Proteomes" id="UP000299102"/>
    </source>
</evidence>
<comment type="caution">
    <text evidence="1">The sequence shown here is derived from an EMBL/GenBank/DDBJ whole genome shotgun (WGS) entry which is preliminary data.</text>
</comment>